<keyword evidence="3" id="KW-0808">Transferase</keyword>
<dbReference type="GO" id="GO:0000155">
    <property type="term" value="F:phosphorelay sensor kinase activity"/>
    <property type="evidence" value="ECO:0007669"/>
    <property type="project" value="InterPro"/>
</dbReference>
<dbReference type="SMART" id="SM00387">
    <property type="entry name" value="HATPase_c"/>
    <property type="match status" value="1"/>
</dbReference>
<keyword evidence="9" id="KW-1185">Reference proteome</keyword>
<organism evidence="8 9">
    <name type="scientific">Natronincola peptidivorans</name>
    <dbReference type="NCBI Taxonomy" id="426128"/>
    <lineage>
        <taxon>Bacteria</taxon>
        <taxon>Bacillati</taxon>
        <taxon>Bacillota</taxon>
        <taxon>Clostridia</taxon>
        <taxon>Peptostreptococcales</taxon>
        <taxon>Natronincolaceae</taxon>
        <taxon>Natronincola</taxon>
    </lineage>
</organism>
<dbReference type="GO" id="GO:0016020">
    <property type="term" value="C:membrane"/>
    <property type="evidence" value="ECO:0007669"/>
    <property type="project" value="InterPro"/>
</dbReference>
<proteinExistence type="predicted"/>
<feature type="transmembrane region" description="Helical" evidence="6">
    <location>
        <begin position="51"/>
        <end position="68"/>
    </location>
</feature>
<feature type="transmembrane region" description="Helical" evidence="6">
    <location>
        <begin position="20"/>
        <end position="39"/>
    </location>
</feature>
<dbReference type="AlphaFoldDB" id="A0A1H9ZYU5"/>
<gene>
    <name evidence="8" type="ORF">SAMN05660297_00787</name>
</gene>
<accession>A0A1H9ZYU5</accession>
<dbReference type="EC" id="2.7.13.3" evidence="2"/>
<dbReference type="EMBL" id="FOHU01000002">
    <property type="protein sequence ID" value="SES86935.1"/>
    <property type="molecule type" value="Genomic_DNA"/>
</dbReference>
<protein>
    <recommendedName>
        <fullName evidence="2">histidine kinase</fullName>
        <ecNumber evidence="2">2.7.13.3</ecNumber>
    </recommendedName>
</protein>
<evidence type="ECO:0000256" key="4">
    <source>
        <dbReference type="ARBA" id="ARBA00022777"/>
    </source>
</evidence>
<evidence type="ECO:0000256" key="2">
    <source>
        <dbReference type="ARBA" id="ARBA00012438"/>
    </source>
</evidence>
<evidence type="ECO:0000313" key="8">
    <source>
        <dbReference type="EMBL" id="SES86935.1"/>
    </source>
</evidence>
<dbReference type="InterPro" id="IPR005467">
    <property type="entry name" value="His_kinase_dom"/>
</dbReference>
<keyword evidence="6" id="KW-0812">Transmembrane</keyword>
<evidence type="ECO:0000313" key="9">
    <source>
        <dbReference type="Proteomes" id="UP000199568"/>
    </source>
</evidence>
<dbReference type="PANTHER" id="PTHR24421:SF55">
    <property type="entry name" value="SENSOR HISTIDINE KINASE YDFH"/>
    <property type="match status" value="1"/>
</dbReference>
<evidence type="ECO:0000256" key="1">
    <source>
        <dbReference type="ARBA" id="ARBA00000085"/>
    </source>
</evidence>
<dbReference type="PROSITE" id="PS50109">
    <property type="entry name" value="HIS_KIN"/>
    <property type="match status" value="1"/>
</dbReference>
<feature type="domain" description="Histidine kinase" evidence="7">
    <location>
        <begin position="371"/>
        <end position="562"/>
    </location>
</feature>
<dbReference type="Gene3D" id="3.30.565.10">
    <property type="entry name" value="Histidine kinase-like ATPase, C-terminal domain"/>
    <property type="match status" value="1"/>
</dbReference>
<dbReference type="PANTHER" id="PTHR24421">
    <property type="entry name" value="NITRATE/NITRITE SENSOR PROTEIN NARX-RELATED"/>
    <property type="match status" value="1"/>
</dbReference>
<evidence type="ECO:0000259" key="7">
    <source>
        <dbReference type="PROSITE" id="PS50109"/>
    </source>
</evidence>
<keyword evidence="5" id="KW-0902">Two-component regulatory system</keyword>
<dbReference type="Gene3D" id="1.20.5.1930">
    <property type="match status" value="1"/>
</dbReference>
<keyword evidence="6" id="KW-1133">Transmembrane helix</keyword>
<dbReference type="SUPFAM" id="SSF55874">
    <property type="entry name" value="ATPase domain of HSP90 chaperone/DNA topoisomerase II/histidine kinase"/>
    <property type="match status" value="1"/>
</dbReference>
<dbReference type="OrthoDB" id="9781904at2"/>
<evidence type="ECO:0000256" key="5">
    <source>
        <dbReference type="ARBA" id="ARBA00023012"/>
    </source>
</evidence>
<dbReference type="InterPro" id="IPR003594">
    <property type="entry name" value="HATPase_dom"/>
</dbReference>
<evidence type="ECO:0000256" key="3">
    <source>
        <dbReference type="ARBA" id="ARBA00022679"/>
    </source>
</evidence>
<sequence length="571" mass="66096">MVYPKIYEKIANLKKEKEIFEIVFLYRYASLLITSILYMMGNQNHSYGKKIFIVGCITIASVLLHYLYIKNEASITKTKILILIETLGNSFILIPSGGINSPYVWYSLNTILITSVKLNNKYCWGNLFIYLFNSTIVTQFIVEDRRDFTGIFMEESNLLLSFVLITGIIQIPVKYAKKIQEKSYYLEESNRKLMMADAKNKEAMSYIMELYQGVHLFTIQQDKKDLIQLMVEYSKKMIKTTEVVFVEQVKKEKKISDEVYDAQRSMKDKITTEILKEWNHIISSDTPIEMKINDKTFVFIDIGCNYRTYGILGIDITYQRQESDYKETLEQLKFLASLSANSFEKLELEKINEKLLINEEQNRIANEIHDGILQRLFSISCNIFTSIKYLEKGSVKEITRELNKTRASLNSVMKDLRATIYSLSWRKDGTNNFIDNIESYIEEMKSLNNIYIDFHLEGNHEMMSMEQKKAVYRIICEGIGNAVRHGEANHIEVILTIEAYRIFLQIEDNGKGFDLRAVEKEGKMGLGIKNIQLLTQSLSGSISIDSQLALGTKIAITIPNALEKFYEEEVV</sequence>
<keyword evidence="4 8" id="KW-0418">Kinase</keyword>
<dbReference type="RefSeq" id="WP_090439619.1">
    <property type="nucleotide sequence ID" value="NZ_FOHU01000002.1"/>
</dbReference>
<dbReference type="STRING" id="426128.SAMN05660297_00787"/>
<dbReference type="Pfam" id="PF02518">
    <property type="entry name" value="HATPase_c"/>
    <property type="match status" value="1"/>
</dbReference>
<name>A0A1H9ZYU5_9FIRM</name>
<dbReference type="InterPro" id="IPR050482">
    <property type="entry name" value="Sensor_HK_TwoCompSys"/>
</dbReference>
<dbReference type="InterPro" id="IPR036890">
    <property type="entry name" value="HATPase_C_sf"/>
</dbReference>
<keyword evidence="6" id="KW-0472">Membrane</keyword>
<evidence type="ECO:0000256" key="6">
    <source>
        <dbReference type="SAM" id="Phobius"/>
    </source>
</evidence>
<dbReference type="InterPro" id="IPR011712">
    <property type="entry name" value="Sig_transdc_His_kin_sub3_dim/P"/>
</dbReference>
<reference evidence="8 9" key="1">
    <citation type="submission" date="2016-10" db="EMBL/GenBank/DDBJ databases">
        <authorList>
            <person name="de Groot N.N."/>
        </authorList>
    </citation>
    <scope>NUCLEOTIDE SEQUENCE [LARGE SCALE GENOMIC DNA]</scope>
    <source>
        <strain evidence="8 9">DSM 18979</strain>
    </source>
</reference>
<dbReference type="Proteomes" id="UP000199568">
    <property type="component" value="Unassembled WGS sequence"/>
</dbReference>
<dbReference type="CDD" id="cd16917">
    <property type="entry name" value="HATPase_UhpB-NarQ-NarX-like"/>
    <property type="match status" value="1"/>
</dbReference>
<comment type="catalytic activity">
    <reaction evidence="1">
        <text>ATP + protein L-histidine = ADP + protein N-phospho-L-histidine.</text>
        <dbReference type="EC" id="2.7.13.3"/>
    </reaction>
</comment>
<dbReference type="Pfam" id="PF07730">
    <property type="entry name" value="HisKA_3"/>
    <property type="match status" value="1"/>
</dbReference>
<dbReference type="GO" id="GO:0046983">
    <property type="term" value="F:protein dimerization activity"/>
    <property type="evidence" value="ECO:0007669"/>
    <property type="project" value="InterPro"/>
</dbReference>